<accession>A0A9W9VGV1</accession>
<keyword evidence="3" id="KW-1185">Reference proteome</keyword>
<proteinExistence type="predicted"/>
<evidence type="ECO:0000256" key="1">
    <source>
        <dbReference type="SAM" id="MobiDB-lite"/>
    </source>
</evidence>
<dbReference type="Proteomes" id="UP001147747">
    <property type="component" value="Unassembled WGS sequence"/>
</dbReference>
<gene>
    <name evidence="2" type="ORF">N7509_012015</name>
</gene>
<name>A0A9W9VGV1_9EURO</name>
<reference evidence="2" key="2">
    <citation type="journal article" date="2023" name="IMA Fungus">
        <title>Comparative genomic study of the Penicillium genus elucidates a diverse pangenome and 15 lateral gene transfer events.</title>
        <authorList>
            <person name="Petersen C."/>
            <person name="Sorensen T."/>
            <person name="Nielsen M.R."/>
            <person name="Sondergaard T.E."/>
            <person name="Sorensen J.L."/>
            <person name="Fitzpatrick D.A."/>
            <person name="Frisvad J.C."/>
            <person name="Nielsen K.L."/>
        </authorList>
    </citation>
    <scope>NUCLEOTIDE SEQUENCE</scope>
    <source>
        <strain evidence="2">IBT 29677</strain>
    </source>
</reference>
<reference evidence="2" key="1">
    <citation type="submission" date="2022-12" db="EMBL/GenBank/DDBJ databases">
        <authorList>
            <person name="Petersen C."/>
        </authorList>
    </citation>
    <scope>NUCLEOTIDE SEQUENCE</scope>
    <source>
        <strain evidence="2">IBT 29677</strain>
    </source>
</reference>
<comment type="caution">
    <text evidence="2">The sequence shown here is derived from an EMBL/GenBank/DDBJ whole genome shotgun (WGS) entry which is preliminary data.</text>
</comment>
<feature type="compositionally biased region" description="Basic and acidic residues" evidence="1">
    <location>
        <begin position="1"/>
        <end position="17"/>
    </location>
</feature>
<evidence type="ECO:0000313" key="2">
    <source>
        <dbReference type="EMBL" id="KAJ5378896.1"/>
    </source>
</evidence>
<organism evidence="2 3">
    <name type="scientific">Penicillium cosmopolitanum</name>
    <dbReference type="NCBI Taxonomy" id="1131564"/>
    <lineage>
        <taxon>Eukaryota</taxon>
        <taxon>Fungi</taxon>
        <taxon>Dikarya</taxon>
        <taxon>Ascomycota</taxon>
        <taxon>Pezizomycotina</taxon>
        <taxon>Eurotiomycetes</taxon>
        <taxon>Eurotiomycetidae</taxon>
        <taxon>Eurotiales</taxon>
        <taxon>Aspergillaceae</taxon>
        <taxon>Penicillium</taxon>
    </lineage>
</organism>
<protein>
    <submittedName>
        <fullName evidence="2">Uncharacterized protein</fullName>
    </submittedName>
</protein>
<dbReference type="GeneID" id="81375632"/>
<dbReference type="EMBL" id="JAPZBU010000011">
    <property type="protein sequence ID" value="KAJ5378896.1"/>
    <property type="molecule type" value="Genomic_DNA"/>
</dbReference>
<feature type="region of interest" description="Disordered" evidence="1">
    <location>
        <begin position="1"/>
        <end position="20"/>
    </location>
</feature>
<sequence length="78" mass="8919">MRDKEEGGVWQSRDPRNTGRIRITPAEKTEVAGAAGARMLRGEWCPVKVDNACRTAVLDEHGELRADIVERCWRRKTR</sequence>
<evidence type="ECO:0000313" key="3">
    <source>
        <dbReference type="Proteomes" id="UP001147747"/>
    </source>
</evidence>
<dbReference type="RefSeq" id="XP_056482682.1">
    <property type="nucleotide sequence ID" value="XM_056636652.1"/>
</dbReference>
<dbReference type="AlphaFoldDB" id="A0A9W9VGV1"/>